<dbReference type="OrthoDB" id="2269034at2759"/>
<dbReference type="EMBL" id="JADNYJ010000008">
    <property type="protein sequence ID" value="KAF8909674.1"/>
    <property type="molecule type" value="Genomic_DNA"/>
</dbReference>
<gene>
    <name evidence="1" type="ORF">CPB84DRAFT_1434283</name>
</gene>
<dbReference type="AlphaFoldDB" id="A0A9P5NX00"/>
<organism evidence="1 2">
    <name type="scientific">Gymnopilus junonius</name>
    <name type="common">Spectacular rustgill mushroom</name>
    <name type="synonym">Gymnopilus spectabilis subsp. junonius</name>
    <dbReference type="NCBI Taxonomy" id="109634"/>
    <lineage>
        <taxon>Eukaryota</taxon>
        <taxon>Fungi</taxon>
        <taxon>Dikarya</taxon>
        <taxon>Basidiomycota</taxon>
        <taxon>Agaricomycotina</taxon>
        <taxon>Agaricomycetes</taxon>
        <taxon>Agaricomycetidae</taxon>
        <taxon>Agaricales</taxon>
        <taxon>Agaricineae</taxon>
        <taxon>Hymenogastraceae</taxon>
        <taxon>Gymnopilus</taxon>
    </lineage>
</organism>
<keyword evidence="2" id="KW-1185">Reference proteome</keyword>
<name>A0A9P5NX00_GYMJU</name>
<comment type="caution">
    <text evidence="1">The sequence shown here is derived from an EMBL/GenBank/DDBJ whole genome shotgun (WGS) entry which is preliminary data.</text>
</comment>
<evidence type="ECO:0000313" key="1">
    <source>
        <dbReference type="EMBL" id="KAF8909674.1"/>
    </source>
</evidence>
<proteinExistence type="predicted"/>
<reference evidence="1" key="1">
    <citation type="submission" date="2020-11" db="EMBL/GenBank/DDBJ databases">
        <authorList>
            <consortium name="DOE Joint Genome Institute"/>
            <person name="Ahrendt S."/>
            <person name="Riley R."/>
            <person name="Andreopoulos W."/>
            <person name="LaButti K."/>
            <person name="Pangilinan J."/>
            <person name="Ruiz-duenas F.J."/>
            <person name="Barrasa J.M."/>
            <person name="Sanchez-Garcia M."/>
            <person name="Camarero S."/>
            <person name="Miyauchi S."/>
            <person name="Serrano A."/>
            <person name="Linde D."/>
            <person name="Babiker R."/>
            <person name="Drula E."/>
            <person name="Ayuso-Fernandez I."/>
            <person name="Pacheco R."/>
            <person name="Padilla G."/>
            <person name="Ferreira P."/>
            <person name="Barriuso J."/>
            <person name="Kellner H."/>
            <person name="Castanera R."/>
            <person name="Alfaro M."/>
            <person name="Ramirez L."/>
            <person name="Pisabarro A.G."/>
            <person name="Kuo A."/>
            <person name="Tritt A."/>
            <person name="Lipzen A."/>
            <person name="He G."/>
            <person name="Yan M."/>
            <person name="Ng V."/>
            <person name="Cullen D."/>
            <person name="Martin F."/>
            <person name="Rosso M.-N."/>
            <person name="Henrissat B."/>
            <person name="Hibbett D."/>
            <person name="Martinez A.T."/>
            <person name="Grigoriev I.V."/>
        </authorList>
    </citation>
    <scope>NUCLEOTIDE SEQUENCE</scope>
    <source>
        <strain evidence="1">AH 44721</strain>
    </source>
</reference>
<evidence type="ECO:0000313" key="2">
    <source>
        <dbReference type="Proteomes" id="UP000724874"/>
    </source>
</evidence>
<sequence>MRRQRRRGKTGIHELLVELLIMIFFLTNIIEGDKEDNRLDTVIFTLFQGSVTSPMTLIRVCRLWRKIAVDLPALWSSIYITQPAVNKDLALGQLWMRFSRKEPLYLT</sequence>
<evidence type="ECO:0008006" key="3">
    <source>
        <dbReference type="Google" id="ProtNLM"/>
    </source>
</evidence>
<protein>
    <recommendedName>
        <fullName evidence="3">F-box domain-containing protein</fullName>
    </recommendedName>
</protein>
<dbReference type="Proteomes" id="UP000724874">
    <property type="component" value="Unassembled WGS sequence"/>
</dbReference>
<accession>A0A9P5NX00</accession>